<name>A0A1E3WG59_9VIBR</name>
<dbReference type="AlphaFoldDB" id="A0A1E3WG59"/>
<organism evidence="3 4">
    <name type="scientific">Vibrio scophthalmi</name>
    <dbReference type="NCBI Taxonomy" id="45658"/>
    <lineage>
        <taxon>Bacteria</taxon>
        <taxon>Pseudomonadati</taxon>
        <taxon>Pseudomonadota</taxon>
        <taxon>Gammaproteobacteria</taxon>
        <taxon>Vibrionales</taxon>
        <taxon>Vibrionaceae</taxon>
        <taxon>Vibrio</taxon>
    </lineage>
</organism>
<feature type="domain" description="Tail specific protease" evidence="2">
    <location>
        <begin position="122"/>
        <end position="330"/>
    </location>
</feature>
<dbReference type="Proteomes" id="UP000095131">
    <property type="component" value="Unassembled WGS sequence"/>
</dbReference>
<dbReference type="InterPro" id="IPR005151">
    <property type="entry name" value="Tail-specific_protease"/>
</dbReference>
<dbReference type="Pfam" id="PF03572">
    <property type="entry name" value="Peptidase_S41"/>
    <property type="match status" value="1"/>
</dbReference>
<dbReference type="GO" id="GO:0008236">
    <property type="term" value="F:serine-type peptidase activity"/>
    <property type="evidence" value="ECO:0007669"/>
    <property type="project" value="InterPro"/>
</dbReference>
<reference evidence="3 4" key="1">
    <citation type="submission" date="2016-08" db="EMBL/GenBank/DDBJ databases">
        <title>Genome sequencing of Vibrio scophthalmi strain FP3289, an isolated from Paralichthys olivaceus.</title>
        <authorList>
            <person name="Han H.-J."/>
        </authorList>
    </citation>
    <scope>NUCLEOTIDE SEQUENCE [LARGE SCALE GENOMIC DNA]</scope>
    <source>
        <strain evidence="3 4">FP3289</strain>
    </source>
</reference>
<sequence length="353" mass="40378">MRKIFGLTLLSTLSLVFSHTISAQVACQHEFRELTRLVEENYAGYADVAREEVELAQEKTRERIQYNPAIDCFAELSNWLTIFSDPHLEILPIESAEQHRDKRIAMTETKPAQASIDWLSSNVAHIRLPRFDDPARQSLSEFIHRNRQQLHAAEGMIIDVRGNQGESFIAMRQWLPLIGTEEYFSRWHVLASSANKAHYQRRLEQLDSEQLPEVTAMYTTLLNQMDAYPNTWIEYLWPTVNSDLILPHLHTIYLLIDDEVANAAEEFVIAARSNSHVTVMGINTQGALDYGEAVTYTIGVEDGYQVLIPSQKRVWYQYGPIDNSGLAPDVFVRTEGKALVSYAYLMLTRSMLP</sequence>
<feature type="signal peptide" evidence="1">
    <location>
        <begin position="1"/>
        <end position="23"/>
    </location>
</feature>
<dbReference type="GO" id="GO:0030288">
    <property type="term" value="C:outer membrane-bounded periplasmic space"/>
    <property type="evidence" value="ECO:0007669"/>
    <property type="project" value="TreeGrafter"/>
</dbReference>
<dbReference type="PANTHER" id="PTHR32060:SF30">
    <property type="entry name" value="CARBOXY-TERMINAL PROCESSING PROTEASE CTPA"/>
    <property type="match status" value="1"/>
</dbReference>
<accession>A0A1E3WG59</accession>
<dbReference type="SUPFAM" id="SSF52096">
    <property type="entry name" value="ClpP/crotonase"/>
    <property type="match status" value="1"/>
</dbReference>
<dbReference type="InterPro" id="IPR029045">
    <property type="entry name" value="ClpP/crotonase-like_dom_sf"/>
</dbReference>
<dbReference type="OrthoDB" id="5906405at2"/>
<dbReference type="GO" id="GO:0007165">
    <property type="term" value="P:signal transduction"/>
    <property type="evidence" value="ECO:0007669"/>
    <property type="project" value="TreeGrafter"/>
</dbReference>
<dbReference type="GO" id="GO:0006508">
    <property type="term" value="P:proteolysis"/>
    <property type="evidence" value="ECO:0007669"/>
    <property type="project" value="InterPro"/>
</dbReference>
<proteinExistence type="predicted"/>
<dbReference type="PANTHER" id="PTHR32060">
    <property type="entry name" value="TAIL-SPECIFIC PROTEASE"/>
    <property type="match status" value="1"/>
</dbReference>
<dbReference type="PATRIC" id="fig|45658.8.peg.3917"/>
<evidence type="ECO:0000313" key="3">
    <source>
        <dbReference type="EMBL" id="ODS04805.1"/>
    </source>
</evidence>
<dbReference type="EMBL" id="MDCJ01000007">
    <property type="protein sequence ID" value="ODS04805.1"/>
    <property type="molecule type" value="Genomic_DNA"/>
</dbReference>
<evidence type="ECO:0000259" key="2">
    <source>
        <dbReference type="Pfam" id="PF03572"/>
    </source>
</evidence>
<dbReference type="RefSeq" id="WP_069447906.1">
    <property type="nucleotide sequence ID" value="NZ_MDCJ01000007.1"/>
</dbReference>
<dbReference type="Gene3D" id="3.90.226.10">
    <property type="entry name" value="2-enoyl-CoA Hydratase, Chain A, domain 1"/>
    <property type="match status" value="1"/>
</dbReference>
<keyword evidence="1" id="KW-0732">Signal</keyword>
<evidence type="ECO:0000256" key="1">
    <source>
        <dbReference type="SAM" id="SignalP"/>
    </source>
</evidence>
<protein>
    <recommendedName>
        <fullName evidence="2">Tail specific protease domain-containing protein</fullName>
    </recommendedName>
</protein>
<gene>
    <name evidence="3" type="ORF">VSF3289_03944</name>
</gene>
<dbReference type="GO" id="GO:0004175">
    <property type="term" value="F:endopeptidase activity"/>
    <property type="evidence" value="ECO:0007669"/>
    <property type="project" value="TreeGrafter"/>
</dbReference>
<feature type="chain" id="PRO_5009139317" description="Tail specific protease domain-containing protein" evidence="1">
    <location>
        <begin position="24"/>
        <end position="353"/>
    </location>
</feature>
<evidence type="ECO:0000313" key="4">
    <source>
        <dbReference type="Proteomes" id="UP000095131"/>
    </source>
</evidence>
<comment type="caution">
    <text evidence="3">The sequence shown here is derived from an EMBL/GenBank/DDBJ whole genome shotgun (WGS) entry which is preliminary data.</text>
</comment>